<dbReference type="InterPro" id="IPR010982">
    <property type="entry name" value="Lambda_DNA-bd_dom_sf"/>
</dbReference>
<sequence>MKGRCYSPRPCAATTSAPASVPASPPKPPAKPPIQPPAPSPDEAVASPARSRRRHSDAPTLADVARAAGVSDMAASSALNGGRRGSSRVSAETRERVLAAAERLQYRPNATARALASQRTNAIGFVANFESDEPNLYVLEVFSGVIHGATAAGQTTVVFTLGDWAEARARIPALCDGRVDGLVLLGPRLADDSATWLPQHTPMVSVHADRPLAGVANLETDDEAGAHDVVRELLARGHRRILHVGGPEAFAGANRRVDGYLRAHAEAGVKPAAGHVVRAPLSIQGGRDAIEDWLRRHRGRQLPDAVFGCNDAIAFGCIEALRARGLRIPEDISVVGYDHTLMARSVQMATLRQPLHEMGRRAVELLVERIETSRRNKPLPFAGNLVLPTEIVPGVTLGHPRHARLTIA</sequence>
<dbReference type="CDD" id="cd06267">
    <property type="entry name" value="PBP1_LacI_sugar_binding-like"/>
    <property type="match status" value="1"/>
</dbReference>
<evidence type="ECO:0000256" key="2">
    <source>
        <dbReference type="ARBA" id="ARBA00023125"/>
    </source>
</evidence>
<feature type="region of interest" description="Disordered" evidence="4">
    <location>
        <begin position="1"/>
        <end position="60"/>
    </location>
</feature>
<evidence type="ECO:0000313" key="6">
    <source>
        <dbReference type="EMBL" id="PIM52164.1"/>
    </source>
</evidence>
<name>A0A2G9C954_9BURK</name>
<keyword evidence="3" id="KW-0804">Transcription</keyword>
<gene>
    <name evidence="6" type="ORF">CS062_16120</name>
</gene>
<dbReference type="InterPro" id="IPR000843">
    <property type="entry name" value="HTH_LacI"/>
</dbReference>
<dbReference type="Gene3D" id="1.10.260.40">
    <property type="entry name" value="lambda repressor-like DNA-binding domains"/>
    <property type="match status" value="1"/>
</dbReference>
<dbReference type="PROSITE" id="PS50932">
    <property type="entry name" value="HTH_LACI_2"/>
    <property type="match status" value="1"/>
</dbReference>
<accession>A0A2G9C954</accession>
<feature type="domain" description="HTH lacI-type" evidence="5">
    <location>
        <begin position="59"/>
        <end position="117"/>
    </location>
</feature>
<proteinExistence type="predicted"/>
<dbReference type="AlphaFoldDB" id="A0A2G9C954"/>
<dbReference type="InterPro" id="IPR046335">
    <property type="entry name" value="LacI/GalR-like_sensor"/>
</dbReference>
<keyword evidence="7" id="KW-1185">Reference proteome</keyword>
<reference evidence="6 7" key="1">
    <citation type="submission" date="2017-11" db="EMBL/GenBank/DDBJ databases">
        <title>Draft genome sequence of Mitsuaria sp. HWN-4.</title>
        <authorList>
            <person name="Gundlapally S.R."/>
        </authorList>
    </citation>
    <scope>NUCLEOTIDE SEQUENCE [LARGE SCALE GENOMIC DNA]</scope>
    <source>
        <strain evidence="6 7">HWN-4</strain>
    </source>
</reference>
<protein>
    <submittedName>
        <fullName evidence="6">LacI family transcriptional regulator</fullName>
    </submittedName>
</protein>
<dbReference type="GO" id="GO:0000976">
    <property type="term" value="F:transcription cis-regulatory region binding"/>
    <property type="evidence" value="ECO:0007669"/>
    <property type="project" value="TreeGrafter"/>
</dbReference>
<dbReference type="Gene3D" id="3.40.50.2300">
    <property type="match status" value="2"/>
</dbReference>
<feature type="compositionally biased region" description="Pro residues" evidence="4">
    <location>
        <begin position="23"/>
        <end position="40"/>
    </location>
</feature>
<dbReference type="SUPFAM" id="SSF47413">
    <property type="entry name" value="lambda repressor-like DNA-binding domains"/>
    <property type="match status" value="1"/>
</dbReference>
<evidence type="ECO:0000256" key="4">
    <source>
        <dbReference type="SAM" id="MobiDB-lite"/>
    </source>
</evidence>
<dbReference type="Proteomes" id="UP000231501">
    <property type="component" value="Unassembled WGS sequence"/>
</dbReference>
<dbReference type="InterPro" id="IPR028082">
    <property type="entry name" value="Peripla_BP_I"/>
</dbReference>
<dbReference type="Pfam" id="PF00356">
    <property type="entry name" value="LacI"/>
    <property type="match status" value="1"/>
</dbReference>
<evidence type="ECO:0000256" key="3">
    <source>
        <dbReference type="ARBA" id="ARBA00023163"/>
    </source>
</evidence>
<dbReference type="PANTHER" id="PTHR30146:SF109">
    <property type="entry name" value="HTH-TYPE TRANSCRIPTIONAL REGULATOR GALS"/>
    <property type="match status" value="1"/>
</dbReference>
<dbReference type="CDD" id="cd01392">
    <property type="entry name" value="HTH_LacI"/>
    <property type="match status" value="1"/>
</dbReference>
<keyword evidence="1" id="KW-0805">Transcription regulation</keyword>
<dbReference type="PANTHER" id="PTHR30146">
    <property type="entry name" value="LACI-RELATED TRANSCRIPTIONAL REPRESSOR"/>
    <property type="match status" value="1"/>
</dbReference>
<evidence type="ECO:0000259" key="5">
    <source>
        <dbReference type="PROSITE" id="PS50932"/>
    </source>
</evidence>
<keyword evidence="2" id="KW-0238">DNA-binding</keyword>
<dbReference type="SUPFAM" id="SSF53822">
    <property type="entry name" value="Periplasmic binding protein-like I"/>
    <property type="match status" value="1"/>
</dbReference>
<dbReference type="PROSITE" id="PS00356">
    <property type="entry name" value="HTH_LACI_1"/>
    <property type="match status" value="1"/>
</dbReference>
<feature type="compositionally biased region" description="Low complexity" evidence="4">
    <location>
        <begin position="7"/>
        <end position="22"/>
    </location>
</feature>
<dbReference type="GO" id="GO:0003700">
    <property type="term" value="F:DNA-binding transcription factor activity"/>
    <property type="evidence" value="ECO:0007669"/>
    <property type="project" value="TreeGrafter"/>
</dbReference>
<dbReference type="EMBL" id="PEOG01000044">
    <property type="protein sequence ID" value="PIM52164.1"/>
    <property type="molecule type" value="Genomic_DNA"/>
</dbReference>
<comment type="caution">
    <text evidence="6">The sequence shown here is derived from an EMBL/GenBank/DDBJ whole genome shotgun (WGS) entry which is preliminary data.</text>
</comment>
<dbReference type="SMART" id="SM00354">
    <property type="entry name" value="HTH_LACI"/>
    <property type="match status" value="1"/>
</dbReference>
<evidence type="ECO:0000313" key="7">
    <source>
        <dbReference type="Proteomes" id="UP000231501"/>
    </source>
</evidence>
<dbReference type="Pfam" id="PF13377">
    <property type="entry name" value="Peripla_BP_3"/>
    <property type="match status" value="1"/>
</dbReference>
<organism evidence="6 7">
    <name type="scientific">Roseateles chitinivorans</name>
    <dbReference type="NCBI Taxonomy" id="2917965"/>
    <lineage>
        <taxon>Bacteria</taxon>
        <taxon>Pseudomonadati</taxon>
        <taxon>Pseudomonadota</taxon>
        <taxon>Betaproteobacteria</taxon>
        <taxon>Burkholderiales</taxon>
        <taxon>Sphaerotilaceae</taxon>
        <taxon>Roseateles</taxon>
    </lineage>
</organism>
<evidence type="ECO:0000256" key="1">
    <source>
        <dbReference type="ARBA" id="ARBA00023015"/>
    </source>
</evidence>